<keyword evidence="2" id="KW-1185">Reference proteome</keyword>
<evidence type="ECO:0000313" key="2">
    <source>
        <dbReference type="Proteomes" id="UP000425388"/>
    </source>
</evidence>
<sequence length="82" mass="9012">MHASIRPNPHWCYPHAMTTALDAVREAYADRDMLTERLARQNAIIPEVVRRARAEGHAWSLIAAAAGVSEVAAYNASRRASA</sequence>
<dbReference type="Proteomes" id="UP000425388">
    <property type="component" value="Segment"/>
</dbReference>
<proteinExistence type="predicted"/>
<evidence type="ECO:0000313" key="1">
    <source>
        <dbReference type="EMBL" id="QGJ92758.1"/>
    </source>
</evidence>
<dbReference type="RefSeq" id="YP_010751379.1">
    <property type="nucleotide sequence ID" value="NC_073368.1"/>
</dbReference>
<accession>A0A649VKB1</accession>
<dbReference type="EMBL" id="MN586020">
    <property type="protein sequence ID" value="QGJ92758.1"/>
    <property type="molecule type" value="Genomic_DNA"/>
</dbReference>
<protein>
    <submittedName>
        <fullName evidence="1">RNA polymerase sigma factor</fullName>
    </submittedName>
</protein>
<dbReference type="GeneID" id="80005045"/>
<organism evidence="1 2">
    <name type="scientific">Microbacterium phage Megan</name>
    <dbReference type="NCBI Taxonomy" id="2656551"/>
    <lineage>
        <taxon>Viruses</taxon>
        <taxon>Duplodnaviria</taxon>
        <taxon>Heunggongvirae</taxon>
        <taxon>Uroviricota</taxon>
        <taxon>Caudoviricetes</taxon>
        <taxon>Hodgkinviridae</taxon>
        <taxon>Meganvirus</taxon>
        <taxon>Meganvirus megan</taxon>
    </lineage>
</organism>
<dbReference type="KEGG" id="vg:80005045"/>
<name>A0A649VKB1_9CAUD</name>
<gene>
    <name evidence="1" type="primary">88</name>
    <name evidence="1" type="ORF">PBI_MEGAN_88</name>
</gene>
<reference evidence="1 2" key="1">
    <citation type="submission" date="2019-10" db="EMBL/GenBank/DDBJ databases">
        <authorList>
            <person name="Abad L.A."/>
            <person name="AUll H.A."/>
            <person name="Garlena R.A."/>
            <person name="Russell D.A."/>
            <person name="Pope W.H."/>
            <person name="Jacobs-Sera D."/>
            <person name="Hatfull G.F."/>
        </authorList>
    </citation>
    <scope>NUCLEOTIDE SEQUENCE [LARGE SCALE GENOMIC DNA]</scope>
</reference>